<dbReference type="Proteomes" id="UP000427906">
    <property type="component" value="Chromosome"/>
</dbReference>
<dbReference type="InterPro" id="IPR013324">
    <property type="entry name" value="RNA_pol_sigma_r3/r4-like"/>
</dbReference>
<proteinExistence type="predicted"/>
<evidence type="ECO:0000256" key="1">
    <source>
        <dbReference type="SAM" id="MobiDB-lite"/>
    </source>
</evidence>
<dbReference type="RefSeq" id="WP_155319833.1">
    <property type="nucleotide sequence ID" value="NZ_AP021874.1"/>
</dbReference>
<dbReference type="OrthoDB" id="9939528at2"/>
<dbReference type="AlphaFoldDB" id="A0A5K7YTV8"/>
<dbReference type="SUPFAM" id="SSF88659">
    <property type="entry name" value="Sigma3 and sigma4 domains of RNA polymerase sigma factors"/>
    <property type="match status" value="1"/>
</dbReference>
<evidence type="ECO:0000313" key="3">
    <source>
        <dbReference type="Proteomes" id="UP000427906"/>
    </source>
</evidence>
<dbReference type="EMBL" id="AP021874">
    <property type="protein sequence ID" value="BBO72078.1"/>
    <property type="molecule type" value="Genomic_DNA"/>
</dbReference>
<keyword evidence="3" id="KW-1185">Reference proteome</keyword>
<evidence type="ECO:0000313" key="2">
    <source>
        <dbReference type="EMBL" id="BBO72078.1"/>
    </source>
</evidence>
<organism evidence="2 3">
    <name type="scientific">Desulfosarcina alkanivorans</name>
    <dbReference type="NCBI Taxonomy" id="571177"/>
    <lineage>
        <taxon>Bacteria</taxon>
        <taxon>Pseudomonadati</taxon>
        <taxon>Thermodesulfobacteriota</taxon>
        <taxon>Desulfobacteria</taxon>
        <taxon>Desulfobacterales</taxon>
        <taxon>Desulfosarcinaceae</taxon>
        <taxon>Desulfosarcina</taxon>
    </lineage>
</organism>
<name>A0A5K7YTV8_9BACT</name>
<sequence length="173" mass="18639">MSKSNDTPLDGNGKIDLSKALRMRLENNLSYSEIGKQFGTSKQAAWQALKPFIKMLGDPKEVGAYRGNRAGIFDAATLKFLTHALDPAKLKQGGAAGLVRAASELYKMQRLETDQSTENVANHNIQAMSDETRARLDAVLADDSETAAPAPSLDSPVHSHLIGQGEDGIEDES</sequence>
<accession>A0A5K7YTV8</accession>
<reference evidence="2 3" key="1">
    <citation type="submission" date="2019-11" db="EMBL/GenBank/DDBJ databases">
        <title>Comparative genomics of hydrocarbon-degrading Desulfosarcina strains.</title>
        <authorList>
            <person name="Watanabe M."/>
            <person name="Kojima H."/>
            <person name="Fukui M."/>
        </authorList>
    </citation>
    <scope>NUCLEOTIDE SEQUENCE [LARGE SCALE GENOMIC DNA]</scope>
    <source>
        <strain evidence="2 3">PL12</strain>
    </source>
</reference>
<gene>
    <name evidence="2" type="ORF">DSCA_60080</name>
</gene>
<protein>
    <submittedName>
        <fullName evidence="2">Uncharacterized protein</fullName>
    </submittedName>
</protein>
<dbReference type="KEGG" id="dalk:DSCA_60080"/>
<feature type="region of interest" description="Disordered" evidence="1">
    <location>
        <begin position="144"/>
        <end position="173"/>
    </location>
</feature>